<dbReference type="EMBL" id="AP022871">
    <property type="protein sequence ID" value="BCB83697.1"/>
    <property type="molecule type" value="Genomic_DNA"/>
</dbReference>
<keyword evidence="2 4" id="KW-0238">DNA-binding</keyword>
<evidence type="ECO:0000256" key="3">
    <source>
        <dbReference type="ARBA" id="ARBA00023172"/>
    </source>
</evidence>
<dbReference type="Gene3D" id="1.10.443.10">
    <property type="entry name" value="Intergrase catalytic core"/>
    <property type="match status" value="1"/>
</dbReference>
<reference evidence="7 8" key="1">
    <citation type="submission" date="2020-03" db="EMBL/GenBank/DDBJ databases">
        <title>Whole genome shotgun sequence of Phytohabitans suffuscus NBRC 105367.</title>
        <authorList>
            <person name="Komaki H."/>
            <person name="Tamura T."/>
        </authorList>
    </citation>
    <scope>NUCLEOTIDE SEQUENCE [LARGE SCALE GENOMIC DNA]</scope>
    <source>
        <strain evidence="7 8">NBRC 105367</strain>
    </source>
</reference>
<dbReference type="InterPro" id="IPR004107">
    <property type="entry name" value="Integrase_SAM-like_N"/>
</dbReference>
<keyword evidence="1" id="KW-0229">DNA integration</keyword>
<sequence length="329" mass="36304">MSDLAPLLQGFFTDKLMRQRQASPHTIAAYRDTFKLLLSFCARQLRRPPARLGLADLDSTTISAFLQHLQTERGNTTSTRNARLAAVHSFFRYTTVHAPEHANLIARVLAIPPKRFDRAIVSWLTGPETDALTDAPDRTTWTGRRDHALLLVAVHTGLRVSELTGLTLTDVHLGPGAHLRCHGKGRKDRCTPLTSHTTKVLRAWLKEHHGQPTDPLFPTRRGTPLSRDAVQRLVAKHATTAAASCPTLASKTVTPHTLRHSTAMALLHAGVDTSVIALWLGHETADTTQIYLHADMTIKERALARIPPTNGVHSRYSAPDTLLAYLDTL</sequence>
<evidence type="ECO:0000259" key="6">
    <source>
        <dbReference type="PROSITE" id="PS51900"/>
    </source>
</evidence>
<dbReference type="GO" id="GO:0015074">
    <property type="term" value="P:DNA integration"/>
    <property type="evidence" value="ECO:0007669"/>
    <property type="project" value="UniProtKB-KW"/>
</dbReference>
<dbReference type="GO" id="GO:0003677">
    <property type="term" value="F:DNA binding"/>
    <property type="evidence" value="ECO:0007669"/>
    <property type="project" value="UniProtKB-UniRule"/>
</dbReference>
<evidence type="ECO:0000259" key="5">
    <source>
        <dbReference type="PROSITE" id="PS51898"/>
    </source>
</evidence>
<dbReference type="SUPFAM" id="SSF47823">
    <property type="entry name" value="lambda integrase-like, N-terminal domain"/>
    <property type="match status" value="1"/>
</dbReference>
<evidence type="ECO:0000256" key="1">
    <source>
        <dbReference type="ARBA" id="ARBA00022908"/>
    </source>
</evidence>
<dbReference type="GO" id="GO:0006310">
    <property type="term" value="P:DNA recombination"/>
    <property type="evidence" value="ECO:0007669"/>
    <property type="project" value="UniProtKB-KW"/>
</dbReference>
<dbReference type="Pfam" id="PF02899">
    <property type="entry name" value="Phage_int_SAM_1"/>
    <property type="match status" value="1"/>
</dbReference>
<dbReference type="InterPro" id="IPR010998">
    <property type="entry name" value="Integrase_recombinase_N"/>
</dbReference>
<keyword evidence="3" id="KW-0233">DNA recombination</keyword>
<dbReference type="InterPro" id="IPR002104">
    <property type="entry name" value="Integrase_catalytic"/>
</dbReference>
<feature type="domain" description="Core-binding (CB)" evidence="6">
    <location>
        <begin position="2"/>
        <end position="95"/>
    </location>
</feature>
<gene>
    <name evidence="7" type="ORF">Psuf_010100</name>
</gene>
<dbReference type="SUPFAM" id="SSF56349">
    <property type="entry name" value="DNA breaking-rejoining enzymes"/>
    <property type="match status" value="1"/>
</dbReference>
<proteinExistence type="predicted"/>
<dbReference type="Pfam" id="PF00589">
    <property type="entry name" value="Phage_integrase"/>
    <property type="match status" value="1"/>
</dbReference>
<dbReference type="InterPro" id="IPR044068">
    <property type="entry name" value="CB"/>
</dbReference>
<dbReference type="InterPro" id="IPR013762">
    <property type="entry name" value="Integrase-like_cat_sf"/>
</dbReference>
<dbReference type="RefSeq" id="WP_173154304.1">
    <property type="nucleotide sequence ID" value="NZ_AP022871.1"/>
</dbReference>
<keyword evidence="8" id="KW-1185">Reference proteome</keyword>
<dbReference type="PROSITE" id="PS51900">
    <property type="entry name" value="CB"/>
    <property type="match status" value="1"/>
</dbReference>
<protein>
    <submittedName>
        <fullName evidence="7">Putative integrase/recombinase y4rC</fullName>
    </submittedName>
</protein>
<dbReference type="KEGG" id="psuu:Psuf_010100"/>
<evidence type="ECO:0000256" key="4">
    <source>
        <dbReference type="PROSITE-ProRule" id="PRU01248"/>
    </source>
</evidence>
<dbReference type="AlphaFoldDB" id="A0A6F8YCA6"/>
<organism evidence="7 8">
    <name type="scientific">Phytohabitans suffuscus</name>
    <dbReference type="NCBI Taxonomy" id="624315"/>
    <lineage>
        <taxon>Bacteria</taxon>
        <taxon>Bacillati</taxon>
        <taxon>Actinomycetota</taxon>
        <taxon>Actinomycetes</taxon>
        <taxon>Micromonosporales</taxon>
        <taxon>Micromonosporaceae</taxon>
    </lineage>
</organism>
<dbReference type="PANTHER" id="PTHR30349:SF81">
    <property type="entry name" value="TYROSINE RECOMBINASE XERC"/>
    <property type="match status" value="1"/>
</dbReference>
<dbReference type="PANTHER" id="PTHR30349">
    <property type="entry name" value="PHAGE INTEGRASE-RELATED"/>
    <property type="match status" value="1"/>
</dbReference>
<dbReference type="PROSITE" id="PS51898">
    <property type="entry name" value="TYR_RECOMBINASE"/>
    <property type="match status" value="1"/>
</dbReference>
<feature type="domain" description="Tyr recombinase" evidence="5">
    <location>
        <begin position="119"/>
        <end position="304"/>
    </location>
</feature>
<evidence type="ECO:0000313" key="8">
    <source>
        <dbReference type="Proteomes" id="UP000503011"/>
    </source>
</evidence>
<evidence type="ECO:0000313" key="7">
    <source>
        <dbReference type="EMBL" id="BCB83697.1"/>
    </source>
</evidence>
<name>A0A6F8YCA6_9ACTN</name>
<dbReference type="InterPro" id="IPR011010">
    <property type="entry name" value="DNA_brk_join_enz"/>
</dbReference>
<evidence type="ECO:0000256" key="2">
    <source>
        <dbReference type="ARBA" id="ARBA00023125"/>
    </source>
</evidence>
<dbReference type="InterPro" id="IPR050090">
    <property type="entry name" value="Tyrosine_recombinase_XerCD"/>
</dbReference>
<dbReference type="Gene3D" id="1.10.150.130">
    <property type="match status" value="1"/>
</dbReference>
<dbReference type="Proteomes" id="UP000503011">
    <property type="component" value="Chromosome"/>
</dbReference>
<reference evidence="7 8" key="2">
    <citation type="submission" date="2020-03" db="EMBL/GenBank/DDBJ databases">
        <authorList>
            <person name="Ichikawa N."/>
            <person name="Kimura A."/>
            <person name="Kitahashi Y."/>
            <person name="Uohara A."/>
        </authorList>
    </citation>
    <scope>NUCLEOTIDE SEQUENCE [LARGE SCALE GENOMIC DNA]</scope>
    <source>
        <strain evidence="7 8">NBRC 105367</strain>
    </source>
</reference>
<accession>A0A6F8YCA6</accession>